<evidence type="ECO:0000313" key="10">
    <source>
        <dbReference type="Proteomes" id="UP000502117"/>
    </source>
</evidence>
<reference evidence="9 10" key="1">
    <citation type="submission" date="2019-11" db="EMBL/GenBank/DDBJ databases">
        <title>Complete Genome Sequence of Shewanella chilikensis Strain DC57, Isolated from Corroded Seal Rings at a floating production facility in Australia.</title>
        <authorList>
            <person name="Salgar-Chaparro S.J."/>
            <person name="Castillo-Villamizar G.A."/>
            <person name="Poehlein A."/>
            <person name="Daniel R."/>
            <person name="Machuca L."/>
        </authorList>
    </citation>
    <scope>NUCLEOTIDE SEQUENCE [LARGE SCALE GENOMIC DNA]</scope>
    <source>
        <strain evidence="9 10">DC57</strain>
    </source>
</reference>
<keyword evidence="5 8" id="KW-0812">Transmembrane</keyword>
<feature type="transmembrane region" description="Helical" evidence="8">
    <location>
        <begin position="217"/>
        <end position="237"/>
    </location>
</feature>
<dbReference type="Pfam" id="PF03591">
    <property type="entry name" value="AzlC"/>
    <property type="match status" value="1"/>
</dbReference>
<dbReference type="AlphaFoldDB" id="A0A6G7LTP3"/>
<name>A0A6G7LTP3_9GAMM</name>
<feature type="transmembrane region" description="Helical" evidence="8">
    <location>
        <begin position="24"/>
        <end position="49"/>
    </location>
</feature>
<evidence type="ECO:0000256" key="1">
    <source>
        <dbReference type="ARBA" id="ARBA00004651"/>
    </source>
</evidence>
<evidence type="ECO:0000256" key="8">
    <source>
        <dbReference type="SAM" id="Phobius"/>
    </source>
</evidence>
<keyword evidence="4" id="KW-1003">Cell membrane</keyword>
<comment type="similarity">
    <text evidence="2">Belongs to the AzlC family.</text>
</comment>
<dbReference type="PANTHER" id="PTHR34979:SF1">
    <property type="entry name" value="INNER MEMBRANE PROTEIN YGAZ"/>
    <property type="match status" value="1"/>
</dbReference>
<sequence length="260" mass="27372">MESRLTIHNQQSSRVQELNRGREFLRGTLAVMPLTLAVIPWGILAGSLALETGLSALESQAMSLFVFAGSAQLVALGMIKAGSGLLAILVTTALITSRHLLYAMAMRPAISPLPLRWRLTLGFLLTDELFAVANQSKESTLRPWYALGAGLSFYLGWNLATLAGILAGSSMDNLGSLGLDFAIAATFIALVVPKIVNVATALCVLTAMLLSVLCEALAIPGGLLIAAVTAMAVGYIYQSLLGSSPVKPVETTQDKGEEQA</sequence>
<organism evidence="9 10">
    <name type="scientific">Shewanella chilikensis</name>
    <dbReference type="NCBI Taxonomy" id="558541"/>
    <lineage>
        <taxon>Bacteria</taxon>
        <taxon>Pseudomonadati</taxon>
        <taxon>Pseudomonadota</taxon>
        <taxon>Gammaproteobacteria</taxon>
        <taxon>Alteromonadales</taxon>
        <taxon>Shewanellaceae</taxon>
        <taxon>Shewanella</taxon>
    </lineage>
</organism>
<dbReference type="GO" id="GO:1903785">
    <property type="term" value="P:L-valine transmembrane transport"/>
    <property type="evidence" value="ECO:0007669"/>
    <property type="project" value="TreeGrafter"/>
</dbReference>
<evidence type="ECO:0000313" key="9">
    <source>
        <dbReference type="EMBL" id="QIJ05110.1"/>
    </source>
</evidence>
<evidence type="ECO:0000256" key="2">
    <source>
        <dbReference type="ARBA" id="ARBA00010735"/>
    </source>
</evidence>
<evidence type="ECO:0000256" key="6">
    <source>
        <dbReference type="ARBA" id="ARBA00022989"/>
    </source>
</evidence>
<evidence type="ECO:0000256" key="5">
    <source>
        <dbReference type="ARBA" id="ARBA00022692"/>
    </source>
</evidence>
<dbReference type="GO" id="GO:0005886">
    <property type="term" value="C:plasma membrane"/>
    <property type="evidence" value="ECO:0007669"/>
    <property type="project" value="UniProtKB-SubCell"/>
</dbReference>
<dbReference type="PANTHER" id="PTHR34979">
    <property type="entry name" value="INNER MEMBRANE PROTEIN YGAZ"/>
    <property type="match status" value="1"/>
</dbReference>
<accession>A0A6G7LTP3</accession>
<evidence type="ECO:0000256" key="7">
    <source>
        <dbReference type="ARBA" id="ARBA00023136"/>
    </source>
</evidence>
<feature type="transmembrane region" description="Helical" evidence="8">
    <location>
        <begin position="181"/>
        <end position="210"/>
    </location>
</feature>
<evidence type="ECO:0000256" key="4">
    <source>
        <dbReference type="ARBA" id="ARBA00022475"/>
    </source>
</evidence>
<protein>
    <submittedName>
        <fullName evidence="9">Branched-chain amino acid ABC transporter permease</fullName>
    </submittedName>
</protein>
<dbReference type="InterPro" id="IPR011606">
    <property type="entry name" value="Brnchd-chn_aa_trnsp_permease"/>
</dbReference>
<dbReference type="EMBL" id="CP045857">
    <property type="protein sequence ID" value="QIJ05110.1"/>
    <property type="molecule type" value="Genomic_DNA"/>
</dbReference>
<keyword evidence="6 8" id="KW-1133">Transmembrane helix</keyword>
<feature type="transmembrane region" description="Helical" evidence="8">
    <location>
        <begin position="145"/>
        <end position="169"/>
    </location>
</feature>
<gene>
    <name evidence="9" type="ORF">GII14_13765</name>
</gene>
<proteinExistence type="inferred from homology"/>
<dbReference type="Proteomes" id="UP000502117">
    <property type="component" value="Chromosome"/>
</dbReference>
<keyword evidence="3" id="KW-0813">Transport</keyword>
<comment type="subcellular location">
    <subcellularLocation>
        <location evidence="1">Cell membrane</location>
        <topology evidence="1">Multi-pass membrane protein</topology>
    </subcellularLocation>
</comment>
<evidence type="ECO:0000256" key="3">
    <source>
        <dbReference type="ARBA" id="ARBA00022448"/>
    </source>
</evidence>
<dbReference type="KEGG" id="schk:GII14_13765"/>
<keyword evidence="7 8" id="KW-0472">Membrane</keyword>